<reference evidence="2" key="1">
    <citation type="submission" date="2020-06" db="EMBL/GenBank/DDBJ databases">
        <title>WGS assembly of Ceratodon purpureus strain R40.</title>
        <authorList>
            <person name="Carey S.B."/>
            <person name="Jenkins J."/>
            <person name="Shu S."/>
            <person name="Lovell J.T."/>
            <person name="Sreedasyam A."/>
            <person name="Maumus F."/>
            <person name="Tiley G.P."/>
            <person name="Fernandez-Pozo N."/>
            <person name="Barry K."/>
            <person name="Chen C."/>
            <person name="Wang M."/>
            <person name="Lipzen A."/>
            <person name="Daum C."/>
            <person name="Saski C.A."/>
            <person name="Payton A.C."/>
            <person name="Mcbreen J.C."/>
            <person name="Conrad R.E."/>
            <person name="Kollar L.M."/>
            <person name="Olsson S."/>
            <person name="Huttunen S."/>
            <person name="Landis J.B."/>
            <person name="Wickett N.J."/>
            <person name="Johnson M.G."/>
            <person name="Rensing S.A."/>
            <person name="Grimwood J."/>
            <person name="Schmutz J."/>
            <person name="Mcdaniel S.F."/>
        </authorList>
    </citation>
    <scope>NUCLEOTIDE SEQUENCE</scope>
    <source>
        <strain evidence="2">R40</strain>
    </source>
</reference>
<keyword evidence="3" id="KW-1185">Reference proteome</keyword>
<gene>
    <name evidence="2" type="ORF">KC19_12G102500</name>
</gene>
<protein>
    <submittedName>
        <fullName evidence="2">Uncharacterized protein</fullName>
    </submittedName>
</protein>
<dbReference type="AlphaFoldDB" id="A0A8T0G5M8"/>
<sequence>MARCSSNAAMDCKTCPSLGACACLRMCSPPVLEVPVLNSLPPTPPEEHSDHCGESKSPTNDRMHVMCVEGHGRSICFEVKSSDDGLPEWVQKWMDDVAAGGDGREFYPEDGCYPFVDEDSDCLEYAGEEVYDAVDGPGIPLVLLSDDDEDSDM</sequence>
<evidence type="ECO:0000256" key="1">
    <source>
        <dbReference type="SAM" id="MobiDB-lite"/>
    </source>
</evidence>
<dbReference type="Proteomes" id="UP000822688">
    <property type="component" value="Chromosome 12"/>
</dbReference>
<feature type="region of interest" description="Disordered" evidence="1">
    <location>
        <begin position="38"/>
        <end position="59"/>
    </location>
</feature>
<organism evidence="2 3">
    <name type="scientific">Ceratodon purpureus</name>
    <name type="common">Fire moss</name>
    <name type="synonym">Dicranum purpureum</name>
    <dbReference type="NCBI Taxonomy" id="3225"/>
    <lineage>
        <taxon>Eukaryota</taxon>
        <taxon>Viridiplantae</taxon>
        <taxon>Streptophyta</taxon>
        <taxon>Embryophyta</taxon>
        <taxon>Bryophyta</taxon>
        <taxon>Bryophytina</taxon>
        <taxon>Bryopsida</taxon>
        <taxon>Dicranidae</taxon>
        <taxon>Pseudoditrichales</taxon>
        <taxon>Ditrichaceae</taxon>
        <taxon>Ceratodon</taxon>
    </lineage>
</organism>
<proteinExistence type="predicted"/>
<name>A0A8T0G5M8_CERPU</name>
<evidence type="ECO:0000313" key="2">
    <source>
        <dbReference type="EMBL" id="KAG0554586.1"/>
    </source>
</evidence>
<evidence type="ECO:0000313" key="3">
    <source>
        <dbReference type="Proteomes" id="UP000822688"/>
    </source>
</evidence>
<feature type="compositionally biased region" description="Basic and acidic residues" evidence="1">
    <location>
        <begin position="45"/>
        <end position="59"/>
    </location>
</feature>
<comment type="caution">
    <text evidence="2">The sequence shown here is derived from an EMBL/GenBank/DDBJ whole genome shotgun (WGS) entry which is preliminary data.</text>
</comment>
<dbReference type="EMBL" id="CM026433">
    <property type="protein sequence ID" value="KAG0554586.1"/>
    <property type="molecule type" value="Genomic_DNA"/>
</dbReference>
<accession>A0A8T0G5M8</accession>